<dbReference type="Pfam" id="PF00435">
    <property type="entry name" value="Spectrin"/>
    <property type="match status" value="5"/>
</dbReference>
<dbReference type="GO" id="GO:0005737">
    <property type="term" value="C:cytoplasm"/>
    <property type="evidence" value="ECO:0007669"/>
    <property type="project" value="TreeGrafter"/>
</dbReference>
<proteinExistence type="predicted"/>
<evidence type="ECO:0000259" key="8">
    <source>
        <dbReference type="PROSITE" id="PS50222"/>
    </source>
</evidence>
<dbReference type="CDD" id="cd00176">
    <property type="entry name" value="SPEC"/>
    <property type="match status" value="5"/>
</dbReference>
<dbReference type="SUPFAM" id="SSF143575">
    <property type="entry name" value="GAS2 domain-like"/>
    <property type="match status" value="1"/>
</dbReference>
<feature type="compositionally biased region" description="Basic and acidic residues" evidence="7">
    <location>
        <begin position="127"/>
        <end position="139"/>
    </location>
</feature>
<gene>
    <name evidence="11" type="primary">LOC129334030</name>
</gene>
<accession>A0AA97JS29</accession>
<dbReference type="GeneID" id="129334030"/>
<dbReference type="SMART" id="SM00243">
    <property type="entry name" value="GAS2"/>
    <property type="match status" value="1"/>
</dbReference>
<dbReference type="InterPro" id="IPR003108">
    <property type="entry name" value="GAR_dom"/>
</dbReference>
<dbReference type="InterPro" id="IPR036534">
    <property type="entry name" value="GAR_dom_sf"/>
</dbReference>
<organism evidence="10 11">
    <name type="scientific">Eublepharis macularius</name>
    <name type="common">Leopard gecko</name>
    <name type="synonym">Cyrtodactylus macularius</name>
    <dbReference type="NCBI Taxonomy" id="481883"/>
    <lineage>
        <taxon>Eukaryota</taxon>
        <taxon>Metazoa</taxon>
        <taxon>Chordata</taxon>
        <taxon>Craniata</taxon>
        <taxon>Vertebrata</taxon>
        <taxon>Euteleostomi</taxon>
        <taxon>Lepidosauria</taxon>
        <taxon>Squamata</taxon>
        <taxon>Bifurcata</taxon>
        <taxon>Gekkota</taxon>
        <taxon>Eublepharidae</taxon>
        <taxon>Eublepharinae</taxon>
        <taxon>Eublepharis</taxon>
    </lineage>
</organism>
<feature type="region of interest" description="Disordered" evidence="7">
    <location>
        <begin position="1"/>
        <end position="39"/>
    </location>
</feature>
<dbReference type="SUPFAM" id="SSF46966">
    <property type="entry name" value="Spectrin repeat"/>
    <property type="match status" value="8"/>
</dbReference>
<keyword evidence="2" id="KW-0963">Cytoplasm</keyword>
<feature type="coiled-coil region" evidence="6">
    <location>
        <begin position="489"/>
        <end position="516"/>
    </location>
</feature>
<keyword evidence="3" id="KW-0479">Metal-binding</keyword>
<evidence type="ECO:0000256" key="7">
    <source>
        <dbReference type="SAM" id="MobiDB-lite"/>
    </source>
</evidence>
<evidence type="ECO:0000256" key="6">
    <source>
        <dbReference type="SAM" id="Coils"/>
    </source>
</evidence>
<dbReference type="Gene3D" id="1.10.238.10">
    <property type="entry name" value="EF-hand"/>
    <property type="match status" value="1"/>
</dbReference>
<dbReference type="Proteomes" id="UP001190640">
    <property type="component" value="Chromosome 7"/>
</dbReference>
<keyword evidence="4" id="KW-0106">Calcium</keyword>
<evidence type="ECO:0000256" key="4">
    <source>
        <dbReference type="ARBA" id="ARBA00022837"/>
    </source>
</evidence>
<dbReference type="CDD" id="cd00051">
    <property type="entry name" value="EFh"/>
    <property type="match status" value="1"/>
</dbReference>
<dbReference type="InterPro" id="IPR018159">
    <property type="entry name" value="Spectrin/alpha-actinin"/>
</dbReference>
<dbReference type="KEGG" id="emc:129334030"/>
<dbReference type="Gene3D" id="3.30.920.20">
    <property type="entry name" value="Gas2-like domain"/>
    <property type="match status" value="1"/>
</dbReference>
<keyword evidence="5" id="KW-0206">Cytoskeleton</keyword>
<evidence type="ECO:0000313" key="10">
    <source>
        <dbReference type="Proteomes" id="UP001190640"/>
    </source>
</evidence>
<dbReference type="SMART" id="SM00150">
    <property type="entry name" value="SPEC"/>
    <property type="match status" value="10"/>
</dbReference>
<sequence length="1653" mass="185361">MQDSPLPRAASGFLLSPPGPQQRGPPQRPEGLEAQRPGQLRSAYLPVCPADEEAQLAQEKVDSLRMRFLIVGRSSTDILHRLEQTLEASSRLQPPQEDLALWLCRMERELSPQGRQPGDGPRPVSTADREKFEQALGSEEAHVSRLRKRLEELAKVHLDAHAIHVQVSDQKLLAAEILRHHGLVERLVAIADPLLLSCPPAEQQQLQPLVQPLQEQAERLLCQSSACTMQLEHAQLLLAQYAEAQEELFPWLEETQQAVGRFSPDAIGCDTLKDQQELLQCLREAIAEHRPLMTKLQRVSAQLAQLCPQEAAPFQQGWQLAEEQYGGIREHVRQAASVLEDALPRYGQLSERLELMAECLERLQSQEPNPPVVRGDLAWLREQVRGNSLRLAELEQLAVALETLRGQRDELLATMQAGASAGIQARVEQLQSRWQGLWQQAEERESWLQGLLALADRFWRGLSSLGASVGDAQQVLLDLEEAPSDPEAVRAKLGTMQVLREEIDALQSELDSLGVLGTQLMSSCGDGDKPDVTKSLDDLYSSWSSLSKMWTERQGRLAEQLQASLLCRETVERLLGWMETAEQRIAEAFLVGGEPSVAKQQLLELKDFKRELYQCRVDLESLPHRGGTPNATSGLRERWHRLEEEIVGRQHQLEDALLGLGQFQSQLEELLLWLLHTVEQLQGPLPRCLDLQSCEIELAKHKVLQNDILSRARTVQSVTEAGQGLLLSGGGVSADGLQGSLQQLHQHWDFVLAQMASRQLELENNLSQVQDVTLEATELLQWLDHVEVQLCSAKPTWGHLETAKDKLTAHLELCKEAESKQQAYNRVRDQLQQLLATSPPARPSSTEHSVNILEQKWKSVASLVQERKEQLSEGLAATTEFHSTSQELLSWVGAAEEALGALPPPSYVLETVTCQIQQQKALLQDAHAHREKLAGLEAAAARMKDFGQKQDGGVTHSVVLAAKERLANVLQHASERGRVLEEARKQAKQFYESWQLLLDWLDGAEATLEMPSSAMKTPEEIKGRLGEHKEFQKGLRTKRPVYEAALRNGRLLCERALLPADVQALDEMLAELKGRWDAVWSLAAERQHKLEEALLFSGHFPDALQTLMDWLYRAEPQLAEETPVAGDRDVVSALLDKHKVFQKELGQRASCIRTLRRSVRDLMRGSRAGESQWLQNQIEELGHRWELVCKLSVSKQARLEAALQQAEEFHRLVHSFLGHLSEAEKTIKCGALPEEAGAVQECRGQLEEARQSLQCQQLELDCITSLGEEILSTCHPDSVVTVKSWLTVTQSRFQEVQRWAQQQDERLQARAASLAAEQEEVAQLMDWIAAAEESLGLRDQEPFPEDAEQLEELSSQHADPSPPPALPLLSASSRRSPLLAQLGHRWQQLWLLALDRQYRLQKAQQHLREVEEFSHFDFAVWRKRYLQWISRMKSRALDVFRGIDRDQDGRITQQEFVEGVLSSKFPTNVLEMSAVASIFDLNGDGYIDYYEFVSALHPSRDILRRNADADRIQDEVNRQVAQCNCAKRFQVEQISANRYRFGESQQLRMVRILRSTLMVRVGGGWIALDEFLVKNDPCRVKGRTNVKINEKYLAPDSVAGQGTASLSAASSKGLLPGLSASSLGLYSSASAPSSPLPRKGPPASSPFASRLAS</sequence>
<name>A0AA97JS29_EUBMA</name>
<evidence type="ECO:0000256" key="3">
    <source>
        <dbReference type="ARBA" id="ARBA00022723"/>
    </source>
</evidence>
<dbReference type="PANTHER" id="PTHR23169">
    <property type="entry name" value="ENVOPLAKIN"/>
    <property type="match status" value="1"/>
</dbReference>
<dbReference type="GO" id="GO:0008017">
    <property type="term" value="F:microtubule binding"/>
    <property type="evidence" value="ECO:0007669"/>
    <property type="project" value="InterPro"/>
</dbReference>
<dbReference type="InterPro" id="IPR011992">
    <property type="entry name" value="EF-hand-dom_pair"/>
</dbReference>
<dbReference type="GO" id="GO:0005886">
    <property type="term" value="C:plasma membrane"/>
    <property type="evidence" value="ECO:0007669"/>
    <property type="project" value="UniProtKB-SubCell"/>
</dbReference>
<dbReference type="GO" id="GO:0005509">
    <property type="term" value="F:calcium ion binding"/>
    <property type="evidence" value="ECO:0007669"/>
    <property type="project" value="InterPro"/>
</dbReference>
<dbReference type="RefSeq" id="XP_054841929.1">
    <property type="nucleotide sequence ID" value="XM_054985954.1"/>
</dbReference>
<dbReference type="PROSITE" id="PS51460">
    <property type="entry name" value="GAR"/>
    <property type="match status" value="1"/>
</dbReference>
<feature type="coiled-coil region" evidence="6">
    <location>
        <begin position="800"/>
        <end position="837"/>
    </location>
</feature>
<dbReference type="FunFam" id="3.30.920.20:FF:000001">
    <property type="entry name" value="Microtubule-actin cross-linking factor 1"/>
    <property type="match status" value="1"/>
</dbReference>
<evidence type="ECO:0000259" key="9">
    <source>
        <dbReference type="PROSITE" id="PS51460"/>
    </source>
</evidence>
<dbReference type="InterPro" id="IPR018247">
    <property type="entry name" value="EF_Hand_1_Ca_BS"/>
</dbReference>
<feature type="domain" description="EF-hand" evidence="8">
    <location>
        <begin position="1431"/>
        <end position="1466"/>
    </location>
</feature>
<feature type="domain" description="EF-hand" evidence="8">
    <location>
        <begin position="1467"/>
        <end position="1502"/>
    </location>
</feature>
<dbReference type="PROSITE" id="PS50222">
    <property type="entry name" value="EF_HAND_2"/>
    <property type="match status" value="2"/>
</dbReference>
<protein>
    <submittedName>
        <fullName evidence="11">Microtubule-actin cross-linking factor 1, isoforms 6/7-like</fullName>
    </submittedName>
</protein>
<feature type="region of interest" description="Disordered" evidence="7">
    <location>
        <begin position="1346"/>
        <end position="1370"/>
    </location>
</feature>
<feature type="compositionally biased region" description="Low complexity" evidence="7">
    <location>
        <begin position="112"/>
        <end position="123"/>
    </location>
</feature>
<dbReference type="InterPro" id="IPR002017">
    <property type="entry name" value="Spectrin_repeat"/>
</dbReference>
<dbReference type="SMART" id="SM00054">
    <property type="entry name" value="EFh"/>
    <property type="match status" value="2"/>
</dbReference>
<keyword evidence="6" id="KW-0175">Coiled coil</keyword>
<reference evidence="11" key="1">
    <citation type="submission" date="2025-08" db="UniProtKB">
        <authorList>
            <consortium name="RefSeq"/>
        </authorList>
    </citation>
    <scope>IDENTIFICATION</scope>
    <source>
        <tissue evidence="11">Blood</tissue>
    </source>
</reference>
<keyword evidence="10" id="KW-1185">Reference proteome</keyword>
<dbReference type="GO" id="GO:0005198">
    <property type="term" value="F:structural molecule activity"/>
    <property type="evidence" value="ECO:0007669"/>
    <property type="project" value="TreeGrafter"/>
</dbReference>
<dbReference type="PANTHER" id="PTHR23169:SF33">
    <property type="entry name" value="MICROTUBULE-ACTIN CROSS-LINKING FACTOR 1, ISOFORMS 1_2_3_5"/>
    <property type="match status" value="1"/>
</dbReference>
<dbReference type="FunFam" id="1.20.58.60:FF:000001">
    <property type="entry name" value="Microtubule-actin cross-linking factor 1"/>
    <property type="match status" value="3"/>
</dbReference>
<dbReference type="Pfam" id="PF13499">
    <property type="entry name" value="EF-hand_7"/>
    <property type="match status" value="1"/>
</dbReference>
<feature type="domain" description="GAR" evidence="9">
    <location>
        <begin position="1507"/>
        <end position="1579"/>
    </location>
</feature>
<feature type="region of interest" description="Disordered" evidence="7">
    <location>
        <begin position="1627"/>
        <end position="1653"/>
    </location>
</feature>
<dbReference type="GO" id="GO:0042060">
    <property type="term" value="P:wound healing"/>
    <property type="evidence" value="ECO:0007669"/>
    <property type="project" value="TreeGrafter"/>
</dbReference>
<evidence type="ECO:0000256" key="2">
    <source>
        <dbReference type="ARBA" id="ARBA00022490"/>
    </source>
</evidence>
<dbReference type="GO" id="GO:0005882">
    <property type="term" value="C:intermediate filament"/>
    <property type="evidence" value="ECO:0007669"/>
    <property type="project" value="TreeGrafter"/>
</dbReference>
<dbReference type="GO" id="GO:0045104">
    <property type="term" value="P:intermediate filament cytoskeleton organization"/>
    <property type="evidence" value="ECO:0007669"/>
    <property type="project" value="InterPro"/>
</dbReference>
<dbReference type="PROSITE" id="PS00018">
    <property type="entry name" value="EF_HAND_1"/>
    <property type="match status" value="2"/>
</dbReference>
<feature type="compositionally biased region" description="Pro residues" evidence="7">
    <location>
        <begin position="1634"/>
        <end position="1644"/>
    </location>
</feature>
<evidence type="ECO:0000313" key="11">
    <source>
        <dbReference type="RefSeq" id="XP_054841929.1"/>
    </source>
</evidence>
<dbReference type="Gene3D" id="1.20.58.60">
    <property type="match status" value="10"/>
</dbReference>
<dbReference type="InterPro" id="IPR043197">
    <property type="entry name" value="Plakin"/>
</dbReference>
<dbReference type="SUPFAM" id="SSF47473">
    <property type="entry name" value="EF-hand"/>
    <property type="match status" value="1"/>
</dbReference>
<comment type="subcellular location">
    <subcellularLocation>
        <location evidence="1">Cytoplasm</location>
        <location evidence="1">Cytoskeleton</location>
    </subcellularLocation>
</comment>
<dbReference type="Pfam" id="PF02187">
    <property type="entry name" value="GAS2"/>
    <property type="match status" value="1"/>
</dbReference>
<evidence type="ECO:0000256" key="1">
    <source>
        <dbReference type="ARBA" id="ARBA00004245"/>
    </source>
</evidence>
<dbReference type="InterPro" id="IPR002048">
    <property type="entry name" value="EF_hand_dom"/>
</dbReference>
<feature type="region of interest" description="Disordered" evidence="7">
    <location>
        <begin position="110"/>
        <end position="139"/>
    </location>
</feature>
<evidence type="ECO:0000256" key="5">
    <source>
        <dbReference type="ARBA" id="ARBA00023212"/>
    </source>
</evidence>